<sequence length="1249" mass="139417">MHSEVQSEEKEGNTAEWKDFEWNGKIGLSAPEDMSLTEVQAAVAVQAGSGENDPEIAVAEQDGKYVLSGTGYEKDGEKGFEPGSTFSLTVTGDVHFADYAEEITTLVVSVYKEQIETVAFADDMHYVLWDDVISYIPAKEQTEDDLTADAEKLLESEETELADTESETESLQEETADTELTSETETETETESETSVTGEENGSEWEMPAYIPGEIVVKGDTDYQEGELVAFYDGDIGCDEKTMDSYVEGSYDGYVLYAKVQATEKTDQGTQITFQYASPEEYLADFDVHMTEEANLEQELSQEDLALLSSRLSRQVEENDELKAQMLVAVMSSKETQELLNEKYGEGAYSLAAMSANLRLNKPSVSLTASGSQVTADISVSATATISKDRRVILTIEPKLSFTQVLEVKMNVNGGKFWIDMSVSFLSTTKIALTISATSGGDVSVFEDAKDTFAELVKPEGIQGTYEEYDKSVQDLMETMNSIVQTSLNYSQLFDSLLLRLQYSFYGIITIGFEVHLVGQVGILATFGIEIIAKSGERIGFNYNFLKFKGSSYTEKLDSSVTNNIYLIGKVGVRVGIRMVLSITICGIVKTSIIGDLFAYAELSGMYFFTANLLSGANSNFGAVKFEVGIDVIVTLSLQVRLIIKTIRKNWKVYEGRWPLWSKSLSSKLSYMNEEEIEKAWEAQTQYADNKTVFGLTTIPMKTWDLLGGKCLNTQTLPGKDSHITLEIENLVVNDEAVPDGDPKNDLFAVGDTAKGQSPFCIYMDENVAAEQICEKAELDLVITYENNASSALVKKQVKRLHLNKKCALATTSQHVKVALFDWCTEKWGIPAADWDNAVVYETTFTSSHMLGGFYEPTDTGILSLGEIVSEAQTRYPELATLNYSWSEPMRDDSASVVQYSVPRISDFCYMTPNTGTVCYDVKPQTEESEVTYYLYVRRFEGYEDKVRYHVRLTGADPKDTYEFSARAAKEGEVFTFTEEKEHTYLLPMRRSQFDGSDQPLMMSVNGQEAFKTGFVINGQETQEDVYFDLSAGTAMLGIQLGEGVEGYEFTDPSIVTEDGIKPGTKVELKVQLKDGYGGLEALCDKESIDITVEDTTVRFTMPVNGISLTLQAYKLHSITYMYHYKGNGVYKKEYFAENERTEKVKNPSLDGLTFRGWYTSPEYKGSEYQFGEKLTTDVILYADWTCDVTVHFSPAKGKAAYRLADGTQQAFFKQTEKTYYTYTYSTQRPGEKLPDLVIPEYDGYQFMD</sequence>
<name>A0ABT2SHQ8_9FIRM</name>
<dbReference type="InterPro" id="IPR013378">
    <property type="entry name" value="InlB-like_B-rpt"/>
</dbReference>
<organism evidence="3 4">
    <name type="scientific">Muricoprocola aceti</name>
    <dbReference type="NCBI Taxonomy" id="2981772"/>
    <lineage>
        <taxon>Bacteria</taxon>
        <taxon>Bacillati</taxon>
        <taxon>Bacillota</taxon>
        <taxon>Clostridia</taxon>
        <taxon>Lachnospirales</taxon>
        <taxon>Lachnospiraceae</taxon>
        <taxon>Muricoprocola</taxon>
    </lineage>
</organism>
<keyword evidence="4" id="KW-1185">Reference proteome</keyword>
<evidence type="ECO:0000256" key="2">
    <source>
        <dbReference type="SAM" id="MobiDB-lite"/>
    </source>
</evidence>
<proteinExistence type="predicted"/>
<gene>
    <name evidence="3" type="ORF">OCV47_01330</name>
</gene>
<dbReference type="InterPro" id="IPR042229">
    <property type="entry name" value="Listeria/Bacterioides_rpt_sf"/>
</dbReference>
<evidence type="ECO:0000313" key="3">
    <source>
        <dbReference type="EMBL" id="MCU6724009.1"/>
    </source>
</evidence>
<accession>A0ABT2SHQ8</accession>
<dbReference type="Proteomes" id="UP001652338">
    <property type="component" value="Unassembled WGS sequence"/>
</dbReference>
<protein>
    <submittedName>
        <fullName evidence="3">InlB B-repeat-containing protein</fullName>
    </submittedName>
</protein>
<evidence type="ECO:0000256" key="1">
    <source>
        <dbReference type="ARBA" id="ARBA00004196"/>
    </source>
</evidence>
<reference evidence="3 4" key="1">
    <citation type="journal article" date="2021" name="ISME Commun">
        <title>Automated analysis of genomic sequences facilitates high-throughput and comprehensive description of bacteria.</title>
        <authorList>
            <person name="Hitch T.C.A."/>
        </authorList>
    </citation>
    <scope>NUCLEOTIDE SEQUENCE [LARGE SCALE GENOMIC DNA]</scope>
    <source>
        <strain evidence="3 4">Sanger_29</strain>
    </source>
</reference>
<dbReference type="Pfam" id="PF09479">
    <property type="entry name" value="Flg_new"/>
    <property type="match status" value="1"/>
</dbReference>
<comment type="subcellular location">
    <subcellularLocation>
        <location evidence="1">Cell envelope</location>
    </subcellularLocation>
</comment>
<dbReference type="RefSeq" id="WP_262653221.1">
    <property type="nucleotide sequence ID" value="NZ_JAOQKE010000001.1"/>
</dbReference>
<comment type="caution">
    <text evidence="3">The sequence shown here is derived from an EMBL/GenBank/DDBJ whole genome shotgun (WGS) entry which is preliminary data.</text>
</comment>
<dbReference type="Gene3D" id="2.60.40.4270">
    <property type="entry name" value="Listeria-Bacteroides repeat domain"/>
    <property type="match status" value="1"/>
</dbReference>
<evidence type="ECO:0000313" key="4">
    <source>
        <dbReference type="Proteomes" id="UP001652338"/>
    </source>
</evidence>
<feature type="compositionally biased region" description="Acidic residues" evidence="2">
    <location>
        <begin position="157"/>
        <end position="192"/>
    </location>
</feature>
<feature type="region of interest" description="Disordered" evidence="2">
    <location>
        <begin position="157"/>
        <end position="210"/>
    </location>
</feature>
<dbReference type="EMBL" id="JAOQKE010000001">
    <property type="protein sequence ID" value="MCU6724009.1"/>
    <property type="molecule type" value="Genomic_DNA"/>
</dbReference>